<dbReference type="SUPFAM" id="SSF56801">
    <property type="entry name" value="Acetyl-CoA synthetase-like"/>
    <property type="match status" value="1"/>
</dbReference>
<dbReference type="InterPro" id="IPR042099">
    <property type="entry name" value="ANL_N_sf"/>
</dbReference>
<keyword evidence="4" id="KW-0436">Ligase</keyword>
<sequence length="639" mass="72337">MISIIDYFEEKVNKYGDHPLLWEKKEGRFQSITYIETHKQVQTFAAGLIGMGIKKGDRLSLLSEGRNYWLISELAILFCGAINVPLSTKLEADQDLVFRLAHSESRVVIASLNQLPKIRKILKDLPLVEKVIVLDNIEDLQDKEVTLSNVLKSGKSLLKENPQKLHKTKKAVHFNDVANISYTSGTTAQPKGIMLSHRNYTANVEQAFSFIDIPAHFRTLVVLPWDHAFAHTAALYSFMFRGASIASVEAGKNQMEALKNFSKNIMEIQPHVLMSVPAIAKNFRKNIEKGIAAKGKMVSSLFKVALKFAFWYNGNGENRGKGLKKITFPIYKLFDNLLFKTIRTRFGGNLQFFIGGGALLDIDLQRFFYALGTPMFQGYGLSEASPIISANTPKHHKLGSSGPIVQNMELRICDEDGKELPVETSGEIVIKGENVMLGYWKNEEDTKKTIRNGWLYTGDLGYMDKAGYLYVLGRFKSLLIGSDGEKYSPEGIEEAIIDHCPFIDQIVLHNNQNPYTVGLIVPNTEKIKQFIRSLEESLNEEQKIEEALKTIQKQLAQFKKGGKLENMFPQRWLPATSIILPEPFTEANRLLNSTMKVVRRKVEEHFNNEIEYLYTSQGRDFISEVNKRNLQKQAGKTLT</sequence>
<dbReference type="Proteomes" id="UP000244956">
    <property type="component" value="Unassembled WGS sequence"/>
</dbReference>
<evidence type="ECO:0000313" key="4">
    <source>
        <dbReference type="EMBL" id="PWD97584.1"/>
    </source>
</evidence>
<dbReference type="Gene3D" id="3.40.50.12780">
    <property type="entry name" value="N-terminal domain of ligase-like"/>
    <property type="match status" value="1"/>
</dbReference>
<evidence type="ECO:0000313" key="5">
    <source>
        <dbReference type="Proteomes" id="UP000244956"/>
    </source>
</evidence>
<evidence type="ECO:0000256" key="1">
    <source>
        <dbReference type="ARBA" id="ARBA00022741"/>
    </source>
</evidence>
<name>A0A2U2B3F7_9BACT</name>
<dbReference type="InterPro" id="IPR000873">
    <property type="entry name" value="AMP-dep_synth/lig_dom"/>
</dbReference>
<dbReference type="GO" id="GO:0005524">
    <property type="term" value="F:ATP binding"/>
    <property type="evidence" value="ECO:0007669"/>
    <property type="project" value="UniProtKB-KW"/>
</dbReference>
<dbReference type="Pfam" id="PF23562">
    <property type="entry name" value="AMP-binding_C_3"/>
    <property type="match status" value="1"/>
</dbReference>
<dbReference type="OrthoDB" id="9803968at2"/>
<feature type="domain" description="AMP-dependent synthetase/ligase" evidence="3">
    <location>
        <begin position="8"/>
        <end position="440"/>
    </location>
</feature>
<organism evidence="4 5">
    <name type="scientific">Marinilabilia rubra</name>
    <dbReference type="NCBI Taxonomy" id="2162893"/>
    <lineage>
        <taxon>Bacteria</taxon>
        <taxon>Pseudomonadati</taxon>
        <taxon>Bacteroidota</taxon>
        <taxon>Bacteroidia</taxon>
        <taxon>Marinilabiliales</taxon>
        <taxon>Marinilabiliaceae</taxon>
        <taxon>Marinilabilia</taxon>
    </lineage>
</organism>
<evidence type="ECO:0000256" key="2">
    <source>
        <dbReference type="ARBA" id="ARBA00022840"/>
    </source>
</evidence>
<dbReference type="GO" id="GO:0016020">
    <property type="term" value="C:membrane"/>
    <property type="evidence" value="ECO:0007669"/>
    <property type="project" value="TreeGrafter"/>
</dbReference>
<dbReference type="PANTHER" id="PTHR43272:SF33">
    <property type="entry name" value="AMP-BINDING DOMAIN-CONTAINING PROTEIN-RELATED"/>
    <property type="match status" value="1"/>
</dbReference>
<dbReference type="PANTHER" id="PTHR43272">
    <property type="entry name" value="LONG-CHAIN-FATTY-ACID--COA LIGASE"/>
    <property type="match status" value="1"/>
</dbReference>
<reference evidence="4 5" key="1">
    <citation type="submission" date="2018-05" db="EMBL/GenBank/DDBJ databases">
        <title>Marinilabilia rubrum sp. nov., isolated from saltern sediment.</title>
        <authorList>
            <person name="Zhang R."/>
        </authorList>
    </citation>
    <scope>NUCLEOTIDE SEQUENCE [LARGE SCALE GENOMIC DNA]</scope>
    <source>
        <strain evidence="4 5">WTE16</strain>
    </source>
</reference>
<keyword evidence="1" id="KW-0547">Nucleotide-binding</keyword>
<evidence type="ECO:0000259" key="3">
    <source>
        <dbReference type="Pfam" id="PF00501"/>
    </source>
</evidence>
<dbReference type="GO" id="GO:0004467">
    <property type="term" value="F:long-chain fatty acid-CoA ligase activity"/>
    <property type="evidence" value="ECO:0007669"/>
    <property type="project" value="TreeGrafter"/>
</dbReference>
<proteinExistence type="predicted"/>
<dbReference type="EMBL" id="QEWP01000032">
    <property type="protein sequence ID" value="PWD97584.1"/>
    <property type="molecule type" value="Genomic_DNA"/>
</dbReference>
<gene>
    <name evidence="4" type="ORF">DDZ16_20080</name>
</gene>
<comment type="caution">
    <text evidence="4">The sequence shown here is derived from an EMBL/GenBank/DDBJ whole genome shotgun (WGS) entry which is preliminary data.</text>
</comment>
<accession>A0A2U2B3F7</accession>
<keyword evidence="2" id="KW-0067">ATP-binding</keyword>
<dbReference type="AlphaFoldDB" id="A0A2U2B3F7"/>
<dbReference type="Pfam" id="PF00501">
    <property type="entry name" value="AMP-binding"/>
    <property type="match status" value="1"/>
</dbReference>
<protein>
    <submittedName>
        <fullName evidence="4">Long-chain fatty acid--CoA ligase</fullName>
    </submittedName>
</protein>
<dbReference type="RefSeq" id="WP_109266267.1">
    <property type="nucleotide sequence ID" value="NZ_QEWP01000032.1"/>
</dbReference>
<keyword evidence="5" id="KW-1185">Reference proteome</keyword>